<protein>
    <submittedName>
        <fullName evidence="1">Uncharacterized protein</fullName>
    </submittedName>
</protein>
<proteinExistence type="predicted"/>
<evidence type="ECO:0000313" key="2">
    <source>
        <dbReference type="Proteomes" id="UP001432209"/>
    </source>
</evidence>
<keyword evidence="2" id="KW-1185">Reference proteome</keyword>
<dbReference type="RefSeq" id="WP_329083163.1">
    <property type="nucleotide sequence ID" value="NZ_CP108849.2"/>
</dbReference>
<organism evidence="1 2">
    <name type="scientific">Streptomyces niveus</name>
    <name type="common">Streptomyces spheroides</name>
    <dbReference type="NCBI Taxonomy" id="193462"/>
    <lineage>
        <taxon>Bacteria</taxon>
        <taxon>Bacillati</taxon>
        <taxon>Actinomycetota</taxon>
        <taxon>Actinomycetes</taxon>
        <taxon>Kitasatosporales</taxon>
        <taxon>Streptomycetaceae</taxon>
        <taxon>Streptomyces</taxon>
    </lineage>
</organism>
<sequence length="59" mass="6647">MSRWLQGLTIPNTTIPQVSFDDAPGIVQSRPVHPYVPTVTRLAGLSYFHYVRACTQEET</sequence>
<name>A0ABZ2AJY5_STRNV</name>
<gene>
    <name evidence="1" type="ORF">OG442_33570</name>
</gene>
<reference evidence="1" key="1">
    <citation type="submission" date="2022-10" db="EMBL/GenBank/DDBJ databases">
        <title>The complete genomes of actinobacterial strains from the NBC collection.</title>
        <authorList>
            <person name="Joergensen T.S."/>
            <person name="Alvarez Arevalo M."/>
            <person name="Sterndorff E.B."/>
            <person name="Faurdal D."/>
            <person name="Vuksanovic O."/>
            <person name="Mourched A.-S."/>
            <person name="Charusanti P."/>
            <person name="Shaw S."/>
            <person name="Blin K."/>
            <person name="Weber T."/>
        </authorList>
    </citation>
    <scope>NUCLEOTIDE SEQUENCE</scope>
    <source>
        <strain evidence="1">NBC_01432</strain>
    </source>
</reference>
<evidence type="ECO:0000313" key="1">
    <source>
        <dbReference type="EMBL" id="WUX57663.1"/>
    </source>
</evidence>
<dbReference type="GeneID" id="91340773"/>
<accession>A0ABZ2AJY5</accession>
<dbReference type="EMBL" id="CP109495">
    <property type="protein sequence ID" value="WUX57663.1"/>
    <property type="molecule type" value="Genomic_DNA"/>
</dbReference>
<dbReference type="Proteomes" id="UP001432209">
    <property type="component" value="Chromosome"/>
</dbReference>